<dbReference type="InterPro" id="IPR005183">
    <property type="entry name" value="DUF305_CopM-like"/>
</dbReference>
<evidence type="ECO:0000313" key="6">
    <source>
        <dbReference type="Proteomes" id="UP000275024"/>
    </source>
</evidence>
<evidence type="ECO:0000259" key="2">
    <source>
        <dbReference type="Pfam" id="PF03713"/>
    </source>
</evidence>
<dbReference type="Gene3D" id="1.20.1260.10">
    <property type="match status" value="1"/>
</dbReference>
<protein>
    <submittedName>
        <fullName evidence="3">DUF305 domain-containing protein</fullName>
    </submittedName>
</protein>
<dbReference type="Proteomes" id="UP000275024">
    <property type="component" value="Unassembled WGS sequence"/>
</dbReference>
<feature type="domain" description="DUF305" evidence="2">
    <location>
        <begin position="92"/>
        <end position="236"/>
    </location>
</feature>
<accession>A0A3A9WEF0</accession>
<dbReference type="AlphaFoldDB" id="A0A3A9WEF0"/>
<organism evidence="3 6">
    <name type="scientific">Streptomyces radicis</name>
    <dbReference type="NCBI Taxonomy" id="1750517"/>
    <lineage>
        <taxon>Bacteria</taxon>
        <taxon>Bacillati</taxon>
        <taxon>Actinomycetota</taxon>
        <taxon>Actinomycetes</taxon>
        <taxon>Kitasatosporales</taxon>
        <taxon>Streptomycetaceae</taxon>
        <taxon>Streptomyces</taxon>
    </lineage>
</organism>
<sequence length="237" mass="24485">MVCPDSPRTRGGALTDRHRPLTGASSAVVAALSFALLAGCSGGGSSSSDDEGAGGEGPAVIAPEGPGEDARTLSPEEAREAGGEGVEPTASDFAFMRMMIDHHEQALEMTDLADEHAEARGVGSLAERIAGAQGPEIDVMEAWLTRNAGHEADQGHQEHDPSTMPGMATPEQLAELGAATGEEFDALFLDLMITHHEGAVSMATEALAGVGDVLVEQLASEVITSQTAEIGRMEDLR</sequence>
<evidence type="ECO:0000313" key="5">
    <source>
        <dbReference type="Proteomes" id="UP000268652"/>
    </source>
</evidence>
<proteinExistence type="predicted"/>
<evidence type="ECO:0000313" key="3">
    <source>
        <dbReference type="EMBL" id="RKN04427.1"/>
    </source>
</evidence>
<dbReference type="PANTHER" id="PTHR36933">
    <property type="entry name" value="SLL0788 PROTEIN"/>
    <property type="match status" value="1"/>
</dbReference>
<dbReference type="EMBL" id="RBDX01000036">
    <property type="protein sequence ID" value="RKN04427.1"/>
    <property type="molecule type" value="Genomic_DNA"/>
</dbReference>
<dbReference type="OrthoDB" id="26872at2"/>
<dbReference type="InterPro" id="IPR012347">
    <property type="entry name" value="Ferritin-like"/>
</dbReference>
<dbReference type="Proteomes" id="UP000268652">
    <property type="component" value="Unassembled WGS sequence"/>
</dbReference>
<comment type="caution">
    <text evidence="3">The sequence shown here is derived from an EMBL/GenBank/DDBJ whole genome shotgun (WGS) entry which is preliminary data.</text>
</comment>
<gene>
    <name evidence="4" type="ORF">D7318_27930</name>
    <name evidence="3" type="ORF">D7319_28525</name>
</gene>
<name>A0A3A9WEF0_9ACTN</name>
<reference evidence="5 6" key="1">
    <citation type="submission" date="2018-09" db="EMBL/GenBank/DDBJ databases">
        <title>Streptomyces sp. nov. DS1-2, an endophytic actinomycete isolated from roots of Dendrobium scabrilingue.</title>
        <authorList>
            <person name="Kuncharoen N."/>
            <person name="Kudo T."/>
            <person name="Ohkuma M."/>
            <person name="Yuki M."/>
            <person name="Tanasupawat S."/>
        </authorList>
    </citation>
    <scope>NUCLEOTIDE SEQUENCE [LARGE SCALE GENOMIC DNA]</scope>
    <source>
        <strain evidence="3 6">AZ1-7</strain>
        <strain evidence="4 5">DS1-2</strain>
    </source>
</reference>
<keyword evidence="5" id="KW-1185">Reference proteome</keyword>
<dbReference type="PANTHER" id="PTHR36933:SF1">
    <property type="entry name" value="SLL0788 PROTEIN"/>
    <property type="match status" value="1"/>
</dbReference>
<dbReference type="EMBL" id="RBDY01000034">
    <property type="protein sequence ID" value="RKN15195.1"/>
    <property type="molecule type" value="Genomic_DNA"/>
</dbReference>
<feature type="region of interest" description="Disordered" evidence="1">
    <location>
        <begin position="41"/>
        <end position="87"/>
    </location>
</feature>
<dbReference type="Pfam" id="PF03713">
    <property type="entry name" value="DUF305"/>
    <property type="match status" value="1"/>
</dbReference>
<evidence type="ECO:0000256" key="1">
    <source>
        <dbReference type="SAM" id="MobiDB-lite"/>
    </source>
</evidence>
<evidence type="ECO:0000313" key="4">
    <source>
        <dbReference type="EMBL" id="RKN15195.1"/>
    </source>
</evidence>
<feature type="compositionally biased region" description="Basic and acidic residues" evidence="1">
    <location>
        <begin position="68"/>
        <end position="82"/>
    </location>
</feature>